<proteinExistence type="predicted"/>
<dbReference type="Proteomes" id="UP000563094">
    <property type="component" value="Unassembled WGS sequence"/>
</dbReference>
<protein>
    <submittedName>
        <fullName evidence="3">Uncharacterized protein involved in outer membrane biogenesis</fullName>
    </submittedName>
</protein>
<keyword evidence="4" id="KW-1185">Reference proteome</keyword>
<dbReference type="RefSeq" id="WP_182513686.1">
    <property type="nucleotide sequence ID" value="NZ_JACJIQ010000013.1"/>
</dbReference>
<accession>A0A839GUN5</accession>
<evidence type="ECO:0000313" key="3">
    <source>
        <dbReference type="EMBL" id="MBA9078486.1"/>
    </source>
</evidence>
<dbReference type="GO" id="GO:0090313">
    <property type="term" value="P:regulation of protein targeting to membrane"/>
    <property type="evidence" value="ECO:0007669"/>
    <property type="project" value="TreeGrafter"/>
</dbReference>
<dbReference type="PANTHER" id="PTHR30441">
    <property type="entry name" value="DUF748 DOMAIN-CONTAINING PROTEIN"/>
    <property type="match status" value="1"/>
</dbReference>
<dbReference type="GO" id="GO:0005886">
    <property type="term" value="C:plasma membrane"/>
    <property type="evidence" value="ECO:0007669"/>
    <property type="project" value="TreeGrafter"/>
</dbReference>
<dbReference type="Pfam" id="PF05170">
    <property type="entry name" value="AsmA"/>
    <property type="match status" value="1"/>
</dbReference>
<evidence type="ECO:0000313" key="4">
    <source>
        <dbReference type="Proteomes" id="UP000563094"/>
    </source>
</evidence>
<feature type="domain" description="AsmA" evidence="2">
    <location>
        <begin position="5"/>
        <end position="181"/>
    </location>
</feature>
<feature type="region of interest" description="Disordered" evidence="1">
    <location>
        <begin position="823"/>
        <end position="842"/>
    </location>
</feature>
<comment type="caution">
    <text evidence="3">The sequence shown here is derived from an EMBL/GenBank/DDBJ whole genome shotgun (WGS) entry which is preliminary data.</text>
</comment>
<dbReference type="InterPro" id="IPR052894">
    <property type="entry name" value="AsmA-related"/>
</dbReference>
<dbReference type="PANTHER" id="PTHR30441:SF8">
    <property type="entry name" value="DUF748 DOMAIN-CONTAINING PROTEIN"/>
    <property type="match status" value="1"/>
</dbReference>
<dbReference type="EMBL" id="JACJIQ010000013">
    <property type="protein sequence ID" value="MBA9078486.1"/>
    <property type="molecule type" value="Genomic_DNA"/>
</dbReference>
<evidence type="ECO:0000256" key="1">
    <source>
        <dbReference type="SAM" id="MobiDB-lite"/>
    </source>
</evidence>
<reference evidence="3 4" key="1">
    <citation type="submission" date="2020-08" db="EMBL/GenBank/DDBJ databases">
        <title>Genomic Encyclopedia of Type Strains, Phase IV (KMG-IV): sequencing the most valuable type-strain genomes for metagenomic binning, comparative biology and taxonomic classification.</title>
        <authorList>
            <person name="Goeker M."/>
        </authorList>
    </citation>
    <scope>NUCLEOTIDE SEQUENCE [LARGE SCALE GENOMIC DNA]</scope>
    <source>
        <strain evidence="3 4">DSM 29854</strain>
    </source>
</reference>
<dbReference type="AlphaFoldDB" id="A0A839GUN5"/>
<organism evidence="3 4">
    <name type="scientific">Rufibacter quisquiliarum</name>
    <dbReference type="NCBI Taxonomy" id="1549639"/>
    <lineage>
        <taxon>Bacteria</taxon>
        <taxon>Pseudomonadati</taxon>
        <taxon>Bacteroidota</taxon>
        <taxon>Cytophagia</taxon>
        <taxon>Cytophagales</taxon>
        <taxon>Hymenobacteraceae</taxon>
        <taxon>Rufibacter</taxon>
    </lineage>
</organism>
<dbReference type="InterPro" id="IPR007844">
    <property type="entry name" value="AsmA"/>
</dbReference>
<name>A0A839GUN5_9BACT</name>
<evidence type="ECO:0000259" key="2">
    <source>
        <dbReference type="Pfam" id="PF05170"/>
    </source>
</evidence>
<sequence>MGIKKKIARYLLFAVGGVVLLLAVAVGAIYLYQDKIIQLFVAEANKHIKTKVQVEKIEVTLWEKFPAVAINLKNVEITEAVAGSTAPLAKLANIYSTFNLWDLWRGTYHIKELYLEEGEVRVKVLPNGEVNYRFYQDADATHAGNLSFDLEKIVLRKVRISYHDAPGDQRYELQAHALSAALSIEEPVVTIKAEGRALVHTLQVGESEFLRQKEISLGSQLAIHTIEKTITISPSELRVEKAVYQVGGEVLFPAKTNLDLFIQGKNTDIQSLLALLPPRFTKQLAQYRSKGDVYFQGEVKGEVSAKKNPYVDISFGAKGASFYHPDYKEKIEKVNLEGRFTNGEKRNSQTSMLELRRVTGSLRGRPFSGEFLYHNFANPDLKAQLRADVDVAHVLGVFPVEDIRKGSGQAQVQLSFAGNLKQFKANPSHASIKTSGEVSLKAVSLLFRQHPMPVSGMNGAFLFRKNDVAVTDFKGKVGDSDFLVNGYFKNVLPWLFLKGQRLRIEADLASAFLNLDQLLTVAPAGRQDLESTGKSAARKGKAASAYAFNLPAHLELDLNASVARLTFRRFKATQLHGQVRLQNQVITTPNIALQAVGGRFQVSGNLDARKPLIRVNSVARIDEIKVDSLMYVFENFGQNFITQRHLQGQLTAHIDSELFFDHTLSPRTDLMQAEIKTSIKNGQLLYFEPLQKMSTFIERHELANLRFSELKNNFWIQGRTIYIPEMEIKSSTSRFSNITVSGTHTFDQQMDYHLRIPLASAQPKRDKDERYGVVAGGSTPNPNLFLTIKGKEGNFKVAYDQEKVKDKITSDLEREKQELKDALKGKKKEGKTVKPAQEYFEF</sequence>
<gene>
    <name evidence="3" type="ORF">FHS90_003214</name>
</gene>